<dbReference type="EMBL" id="SGPM01000987">
    <property type="protein sequence ID" value="THH14061.1"/>
    <property type="molecule type" value="Genomic_DNA"/>
</dbReference>
<dbReference type="GO" id="GO:0004672">
    <property type="term" value="F:protein kinase activity"/>
    <property type="evidence" value="ECO:0007669"/>
    <property type="project" value="InterPro"/>
</dbReference>
<organism evidence="2 3">
    <name type="scientific">Antrodiella citrinella</name>
    <dbReference type="NCBI Taxonomy" id="2447956"/>
    <lineage>
        <taxon>Eukaryota</taxon>
        <taxon>Fungi</taxon>
        <taxon>Dikarya</taxon>
        <taxon>Basidiomycota</taxon>
        <taxon>Agaricomycotina</taxon>
        <taxon>Agaricomycetes</taxon>
        <taxon>Polyporales</taxon>
        <taxon>Steccherinaceae</taxon>
        <taxon>Antrodiella</taxon>
    </lineage>
</organism>
<evidence type="ECO:0000313" key="2">
    <source>
        <dbReference type="EMBL" id="THH14061.1"/>
    </source>
</evidence>
<dbReference type="OrthoDB" id="3040568at2759"/>
<dbReference type="PANTHER" id="PTHR38248:SF2">
    <property type="entry name" value="FUNK1 11"/>
    <property type="match status" value="1"/>
</dbReference>
<gene>
    <name evidence="2" type="ORF">EUX98_g9652</name>
</gene>
<dbReference type="Pfam" id="PF17667">
    <property type="entry name" value="Pkinase_fungal"/>
    <property type="match status" value="2"/>
</dbReference>
<dbReference type="PANTHER" id="PTHR38248">
    <property type="entry name" value="FUNK1 6"/>
    <property type="match status" value="1"/>
</dbReference>
<accession>A0A4S4LR98</accession>
<dbReference type="Proteomes" id="UP000308730">
    <property type="component" value="Unassembled WGS sequence"/>
</dbReference>
<feature type="domain" description="Fungal-type protein kinase" evidence="1">
    <location>
        <begin position="199"/>
        <end position="258"/>
    </location>
</feature>
<sequence>MRSFGWPIKNFIDLAELVRTIRDAIKGHRYLYLEGPNVLHSDVSEGNILICPDFTFATTEDTIQKGTHGCLIDLDHAKKGEEGRVAYKPPSNMDYYVTLCQGSEGLLVNLNSSADMPSIIYDNKELLQAVYYRFHYQPYIMLGWLHFVIQKYGVGNEMLHRLWDLLGAVPPQMLPREQYMPSHVAIEKNRPPSWIEKPKTDEPRSGTIPFMSGELLLAKIYPHSSQECRKRLLQSDASPVHCAIHDMESFYWVLLRICLGYEGPGNPRILDGKDDETLASQKSITLLFDNEDVAVLGAEKRQFFGCELDVLEKMYLSQIGPYFEPLKDLLIQWRKVLYDSYEMYDVVEDGVIHKKILDLLNDHLEKGFSEPKNDINSKKVAVLAGRAKDIRRIKLSDRWAIKRVVKGDGTDRTKRTFEIEWEDGGSSSMKIEDCENLVGWGEALQEYQSRARNKLKTV</sequence>
<dbReference type="AlphaFoldDB" id="A0A4S4LR98"/>
<protein>
    <recommendedName>
        <fullName evidence="1">Fungal-type protein kinase domain-containing protein</fullName>
    </recommendedName>
</protein>
<feature type="domain" description="Fungal-type protein kinase" evidence="1">
    <location>
        <begin position="1"/>
        <end position="81"/>
    </location>
</feature>
<reference evidence="2 3" key="1">
    <citation type="submission" date="2019-02" db="EMBL/GenBank/DDBJ databases">
        <title>Genome sequencing of the rare red list fungi Antrodiella citrinella (Flaviporus citrinellus).</title>
        <authorList>
            <person name="Buettner E."/>
            <person name="Kellner H."/>
        </authorList>
    </citation>
    <scope>NUCLEOTIDE SEQUENCE [LARGE SCALE GENOMIC DNA]</scope>
    <source>
        <strain evidence="2 3">DSM 108506</strain>
    </source>
</reference>
<dbReference type="InterPro" id="IPR008266">
    <property type="entry name" value="Tyr_kinase_AS"/>
</dbReference>
<name>A0A4S4LR98_9APHY</name>
<dbReference type="SUPFAM" id="SSF56112">
    <property type="entry name" value="Protein kinase-like (PK-like)"/>
    <property type="match status" value="1"/>
</dbReference>
<evidence type="ECO:0000313" key="3">
    <source>
        <dbReference type="Proteomes" id="UP000308730"/>
    </source>
</evidence>
<dbReference type="InterPro" id="IPR040976">
    <property type="entry name" value="Pkinase_fungal"/>
</dbReference>
<proteinExistence type="predicted"/>
<evidence type="ECO:0000259" key="1">
    <source>
        <dbReference type="Pfam" id="PF17667"/>
    </source>
</evidence>
<comment type="caution">
    <text evidence="2">The sequence shown here is derived from an EMBL/GenBank/DDBJ whole genome shotgun (WGS) entry which is preliminary data.</text>
</comment>
<dbReference type="InterPro" id="IPR011009">
    <property type="entry name" value="Kinase-like_dom_sf"/>
</dbReference>
<keyword evidence="3" id="KW-1185">Reference proteome</keyword>
<dbReference type="PROSITE" id="PS00109">
    <property type="entry name" value="PROTEIN_KINASE_TYR"/>
    <property type="match status" value="1"/>
</dbReference>